<dbReference type="Gene3D" id="3.40.50.2300">
    <property type="match status" value="1"/>
</dbReference>
<comment type="caution">
    <text evidence="1">The sequence shown here is derived from an EMBL/GenBank/DDBJ whole genome shotgun (WGS) entry which is preliminary data.</text>
</comment>
<dbReference type="InterPro" id="IPR028082">
    <property type="entry name" value="Peripla_BP_I"/>
</dbReference>
<proteinExistence type="predicted"/>
<evidence type="ECO:0000313" key="1">
    <source>
        <dbReference type="EMBL" id="MFC3106488.1"/>
    </source>
</evidence>
<reference evidence="2" key="1">
    <citation type="journal article" date="2019" name="Int. J. Syst. Evol. Microbiol.">
        <title>The Global Catalogue of Microorganisms (GCM) 10K type strain sequencing project: providing services to taxonomists for standard genome sequencing and annotation.</title>
        <authorList>
            <consortium name="The Broad Institute Genomics Platform"/>
            <consortium name="The Broad Institute Genome Sequencing Center for Infectious Disease"/>
            <person name="Wu L."/>
            <person name="Ma J."/>
        </authorList>
    </citation>
    <scope>NUCLEOTIDE SEQUENCE [LARGE SCALE GENOMIC DNA]</scope>
    <source>
        <strain evidence="2">KCTC 42986</strain>
    </source>
</reference>
<name>A0ABV7EUP6_9BURK</name>
<dbReference type="Proteomes" id="UP001595530">
    <property type="component" value="Unassembled WGS sequence"/>
</dbReference>
<gene>
    <name evidence="1" type="ORF">ACFOFO_00695</name>
</gene>
<protein>
    <submittedName>
        <fullName evidence="1">Uncharacterized protein</fullName>
    </submittedName>
</protein>
<dbReference type="RefSeq" id="WP_390330568.1">
    <property type="nucleotide sequence ID" value="NZ_JBHRTP010000002.1"/>
</dbReference>
<dbReference type="SUPFAM" id="SSF53822">
    <property type="entry name" value="Periplasmic binding protein-like I"/>
    <property type="match status" value="1"/>
</dbReference>
<sequence>MRPTREKFIAALEGMNRVDLGGYVISFSPNNHHGSKYVDLTVLNKDGQFLR</sequence>
<organism evidence="1 2">
    <name type="scientific">Undibacterium arcticum</name>
    <dbReference type="NCBI Taxonomy" id="1762892"/>
    <lineage>
        <taxon>Bacteria</taxon>
        <taxon>Pseudomonadati</taxon>
        <taxon>Pseudomonadota</taxon>
        <taxon>Betaproteobacteria</taxon>
        <taxon>Burkholderiales</taxon>
        <taxon>Oxalobacteraceae</taxon>
        <taxon>Undibacterium</taxon>
    </lineage>
</organism>
<keyword evidence="2" id="KW-1185">Reference proteome</keyword>
<evidence type="ECO:0000313" key="2">
    <source>
        <dbReference type="Proteomes" id="UP001595530"/>
    </source>
</evidence>
<accession>A0ABV7EUP6</accession>
<dbReference type="EMBL" id="JBHRTP010000002">
    <property type="protein sequence ID" value="MFC3106488.1"/>
    <property type="molecule type" value="Genomic_DNA"/>
</dbReference>